<proteinExistence type="predicted"/>
<evidence type="ECO:0000313" key="2">
    <source>
        <dbReference type="EMBL" id="KID70007.1"/>
    </source>
</evidence>
<dbReference type="OrthoDB" id="5124663at2759"/>
<name>A0A0B4FQF6_METAF</name>
<feature type="non-terminal residue" evidence="2">
    <location>
        <position position="1"/>
    </location>
</feature>
<dbReference type="EMBL" id="AZNF01000002">
    <property type="protein sequence ID" value="KID70007.1"/>
    <property type="molecule type" value="Genomic_DNA"/>
</dbReference>
<accession>A0A0B4FQF6</accession>
<dbReference type="AlphaFoldDB" id="A0A0B4FQF6"/>
<evidence type="ECO:0000256" key="1">
    <source>
        <dbReference type="SAM" id="MobiDB-lite"/>
    </source>
</evidence>
<sequence>MQRSASSVMRPPSAKRQPSKSKSVKRFIPEEVKNFVKADGKLLTTPQNRDFLLKHGLEPDNGRMIRFNGGSELSRAASDFSATLAYSPRHIIHPFDLRYFDPRGHPLAPMKRAKYAQKTWQEPMWIMITSVGSMSAVVRTLTRRRLTRHVYEALHTLGYRPGSQDGVASIVWGTLWITIHDPVKAATQSPERFGCLVADALVKYCRR</sequence>
<feature type="region of interest" description="Disordered" evidence="1">
    <location>
        <begin position="1"/>
        <end position="26"/>
    </location>
</feature>
<gene>
    <name evidence="2" type="ORF">MAN_02521</name>
</gene>
<organism evidence="2 3">
    <name type="scientific">Metarhizium anisopliae (strain ARSEF 549)</name>
    <dbReference type="NCBI Taxonomy" id="3151832"/>
    <lineage>
        <taxon>Eukaryota</taxon>
        <taxon>Fungi</taxon>
        <taxon>Dikarya</taxon>
        <taxon>Ascomycota</taxon>
        <taxon>Pezizomycotina</taxon>
        <taxon>Sordariomycetes</taxon>
        <taxon>Hypocreomycetidae</taxon>
        <taxon>Hypocreales</taxon>
        <taxon>Clavicipitaceae</taxon>
        <taxon>Metarhizium</taxon>
    </lineage>
</organism>
<keyword evidence="3" id="KW-1185">Reference proteome</keyword>
<reference evidence="2 3" key="1">
    <citation type="journal article" date="2014" name="Proc. Natl. Acad. Sci. U.S.A.">
        <title>Trajectory and genomic determinants of fungal-pathogen speciation and host adaptation.</title>
        <authorList>
            <person name="Hu X."/>
            <person name="Xiao G."/>
            <person name="Zheng P."/>
            <person name="Shang Y."/>
            <person name="Su Y."/>
            <person name="Zhang X."/>
            <person name="Liu X."/>
            <person name="Zhan S."/>
            <person name="St Leger R.J."/>
            <person name="Wang C."/>
        </authorList>
    </citation>
    <scope>NUCLEOTIDE SEQUENCE [LARGE SCALE GENOMIC DNA]</scope>
    <source>
        <strain evidence="2 3">ARSEF 549</strain>
    </source>
</reference>
<comment type="caution">
    <text evidence="2">The sequence shown here is derived from an EMBL/GenBank/DDBJ whole genome shotgun (WGS) entry which is preliminary data.</text>
</comment>
<dbReference type="HOGENOM" id="CLU_083082_0_0_1"/>
<protein>
    <submittedName>
        <fullName evidence="2">Uncharacterized protein</fullName>
    </submittedName>
</protein>
<dbReference type="VEuPathDB" id="FungiDB:MAN_02521"/>
<dbReference type="Proteomes" id="UP000031186">
    <property type="component" value="Unassembled WGS sequence"/>
</dbReference>
<evidence type="ECO:0000313" key="3">
    <source>
        <dbReference type="Proteomes" id="UP000031186"/>
    </source>
</evidence>